<evidence type="ECO:0000313" key="7">
    <source>
        <dbReference type="Proteomes" id="UP000325081"/>
    </source>
</evidence>
<dbReference type="AlphaFoldDB" id="A0A5A7Q8I0"/>
<dbReference type="EMBL" id="BKCP01006161">
    <property type="protein sequence ID" value="GER41583.1"/>
    <property type="molecule type" value="Genomic_DNA"/>
</dbReference>
<evidence type="ECO:0000256" key="3">
    <source>
        <dbReference type="ARBA" id="ARBA00023002"/>
    </source>
</evidence>
<reference evidence="7" key="1">
    <citation type="journal article" date="2019" name="Curr. Biol.">
        <title>Genome Sequence of Striga asiatica Provides Insight into the Evolution of Plant Parasitism.</title>
        <authorList>
            <person name="Yoshida S."/>
            <person name="Kim S."/>
            <person name="Wafula E.K."/>
            <person name="Tanskanen J."/>
            <person name="Kim Y.M."/>
            <person name="Honaas L."/>
            <person name="Yang Z."/>
            <person name="Spallek T."/>
            <person name="Conn C.E."/>
            <person name="Ichihashi Y."/>
            <person name="Cheong K."/>
            <person name="Cui S."/>
            <person name="Der J.P."/>
            <person name="Gundlach H."/>
            <person name="Jiao Y."/>
            <person name="Hori C."/>
            <person name="Ishida J.K."/>
            <person name="Kasahara H."/>
            <person name="Kiba T."/>
            <person name="Kim M.S."/>
            <person name="Koo N."/>
            <person name="Laohavisit A."/>
            <person name="Lee Y.H."/>
            <person name="Lumba S."/>
            <person name="McCourt P."/>
            <person name="Mortimer J.C."/>
            <person name="Mutuku J.M."/>
            <person name="Nomura T."/>
            <person name="Sasaki-Sekimoto Y."/>
            <person name="Seto Y."/>
            <person name="Wang Y."/>
            <person name="Wakatake T."/>
            <person name="Sakakibara H."/>
            <person name="Demura T."/>
            <person name="Yamaguchi S."/>
            <person name="Yoneyama K."/>
            <person name="Manabe R.I."/>
            <person name="Nelson D.C."/>
            <person name="Schulman A.H."/>
            <person name="Timko M.P."/>
            <person name="dePamphilis C.W."/>
            <person name="Choi D."/>
            <person name="Shirasu K."/>
        </authorList>
    </citation>
    <scope>NUCLEOTIDE SEQUENCE [LARGE SCALE GENOMIC DNA]</scope>
    <source>
        <strain evidence="7">cv. UVA1</strain>
    </source>
</reference>
<comment type="caution">
    <text evidence="6">The sequence shown here is derived from an EMBL/GenBank/DDBJ whole genome shotgun (WGS) entry which is preliminary data.</text>
</comment>
<dbReference type="Gene3D" id="2.60.120.330">
    <property type="entry name" value="B-lactam Antibiotic, Isopenicillin N Synthase, Chain"/>
    <property type="match status" value="4"/>
</dbReference>
<dbReference type="PROSITE" id="PS51471">
    <property type="entry name" value="FE2OG_OXY"/>
    <property type="match status" value="1"/>
</dbReference>
<feature type="domain" description="Fe2OG dioxygenase" evidence="5">
    <location>
        <begin position="179"/>
        <end position="457"/>
    </location>
</feature>
<dbReference type="GO" id="GO:0002238">
    <property type="term" value="P:response to molecule of fungal origin"/>
    <property type="evidence" value="ECO:0007669"/>
    <property type="project" value="UniProtKB-ARBA"/>
</dbReference>
<evidence type="ECO:0000259" key="5">
    <source>
        <dbReference type="PROSITE" id="PS51471"/>
    </source>
</evidence>
<proteinExistence type="inferred from homology"/>
<dbReference type="InterPro" id="IPR005123">
    <property type="entry name" value="Oxoglu/Fe-dep_dioxygenase_dom"/>
</dbReference>
<keyword evidence="2" id="KW-0479">Metal-binding</keyword>
<keyword evidence="7" id="KW-1185">Reference proteome</keyword>
<dbReference type="InterPro" id="IPR044861">
    <property type="entry name" value="IPNS-like_FE2OG_OXY"/>
</dbReference>
<dbReference type="PANTHER" id="PTHR10209">
    <property type="entry name" value="OXIDOREDUCTASE, 2OG-FE II OXYGENASE FAMILY PROTEIN"/>
    <property type="match status" value="1"/>
</dbReference>
<dbReference type="InterPro" id="IPR026992">
    <property type="entry name" value="DIOX_N"/>
</dbReference>
<protein>
    <submittedName>
        <fullName evidence="6">2-oxoglutarate (2OG) and Fe(II)-dependent oxygenase superfamily protein</fullName>
    </submittedName>
</protein>
<dbReference type="PANTHER" id="PTHR10209:SF859">
    <property type="entry name" value="OS03G0690500 PROTEIN"/>
    <property type="match status" value="1"/>
</dbReference>
<gene>
    <name evidence="6" type="ORF">STAS_18305</name>
</gene>
<dbReference type="SUPFAM" id="SSF51197">
    <property type="entry name" value="Clavaminate synthase-like"/>
    <property type="match status" value="2"/>
</dbReference>
<dbReference type="Pfam" id="PF03171">
    <property type="entry name" value="2OG-FeII_Oxy"/>
    <property type="match status" value="1"/>
</dbReference>
<comment type="similarity">
    <text evidence="1">Belongs to the iron/ascorbate-dependent oxidoreductase family.</text>
</comment>
<dbReference type="GO" id="GO:0016706">
    <property type="term" value="F:2-oxoglutarate-dependent dioxygenase activity"/>
    <property type="evidence" value="ECO:0007669"/>
    <property type="project" value="UniProtKB-ARBA"/>
</dbReference>
<organism evidence="6 7">
    <name type="scientific">Striga asiatica</name>
    <name type="common">Asiatic witchweed</name>
    <name type="synonym">Buchnera asiatica</name>
    <dbReference type="NCBI Taxonomy" id="4170"/>
    <lineage>
        <taxon>Eukaryota</taxon>
        <taxon>Viridiplantae</taxon>
        <taxon>Streptophyta</taxon>
        <taxon>Embryophyta</taxon>
        <taxon>Tracheophyta</taxon>
        <taxon>Spermatophyta</taxon>
        <taxon>Magnoliopsida</taxon>
        <taxon>eudicotyledons</taxon>
        <taxon>Gunneridae</taxon>
        <taxon>Pentapetalae</taxon>
        <taxon>asterids</taxon>
        <taxon>lamiids</taxon>
        <taxon>Lamiales</taxon>
        <taxon>Orobanchaceae</taxon>
        <taxon>Buchnereae</taxon>
        <taxon>Striga</taxon>
    </lineage>
</organism>
<dbReference type="GO" id="GO:0009805">
    <property type="term" value="P:coumarin biosynthetic process"/>
    <property type="evidence" value="ECO:0007669"/>
    <property type="project" value="UniProtKB-ARBA"/>
</dbReference>
<keyword evidence="3" id="KW-0560">Oxidoreductase</keyword>
<dbReference type="Pfam" id="PF14226">
    <property type="entry name" value="DIOX_N"/>
    <property type="match status" value="2"/>
</dbReference>
<evidence type="ECO:0000256" key="1">
    <source>
        <dbReference type="ARBA" id="ARBA00008056"/>
    </source>
</evidence>
<evidence type="ECO:0000256" key="4">
    <source>
        <dbReference type="ARBA" id="ARBA00023004"/>
    </source>
</evidence>
<evidence type="ECO:0000256" key="2">
    <source>
        <dbReference type="ARBA" id="ARBA00022723"/>
    </source>
</evidence>
<keyword evidence="4" id="KW-0408">Iron</keyword>
<dbReference type="InterPro" id="IPR027443">
    <property type="entry name" value="IPNS-like_sf"/>
</dbReference>
<evidence type="ECO:0000313" key="6">
    <source>
        <dbReference type="EMBL" id="GER41583.1"/>
    </source>
</evidence>
<name>A0A5A7Q8I0_STRAF</name>
<dbReference type="Proteomes" id="UP000325081">
    <property type="component" value="Unassembled WGS sequence"/>
</dbReference>
<dbReference type="OrthoDB" id="288590at2759"/>
<accession>A0A5A7Q8I0</accession>
<sequence>MEESSQVEIAQLKEPGFDRTIELKAFDETKAGVKGLVDAGITQVPRIFFSPPDTHDLINDDITKAGSLKIPVIDLDGDFNRENVVGTIREACGTWGFFQVVNHGIPVNVLEEMLEGSRRFYEQDVEVKKKWYTRDVSKTVVHNSNFDLYRAASANWRDTTYLLSEALGLDTNYLNNMGCAEGLATLYHYYPACPEPELTLGATKHSDYDFLTVLLQDSIGGLQVLYENRWVDIPPVPGALVVNIGDLLQSEKKAFDDTKAGVKGLMESGLEKIPHIFVNEQYMLETKSSVSSNRTSLSVPVIDLECSNKDEIIDKVREACREWGFFQLVNHGISTSLMSRVSDDVRSFHELDNEVKGLYYSRDHTKKVFYNSNFDLHLVSSANWRDTLYLILAPDPPQPQELPQVCRLDFTLEQIDDYEKWFVSVMLITNAKVKSVHHRVLANNVGPRVSVAFFFRPHVARLYGPMKELVSEENPPIYREVTAEEMIRVRYSKGLDGVPLLSYFRINKESP</sequence>
<dbReference type="GO" id="GO:0046872">
    <property type="term" value="F:metal ion binding"/>
    <property type="evidence" value="ECO:0007669"/>
    <property type="project" value="UniProtKB-KW"/>
</dbReference>